<keyword evidence="3" id="KW-0963">Cytoplasm</keyword>
<dbReference type="Pfam" id="PF06058">
    <property type="entry name" value="DCP1"/>
    <property type="match status" value="1"/>
</dbReference>
<dbReference type="GO" id="GO:0008047">
    <property type="term" value="F:enzyme activator activity"/>
    <property type="evidence" value="ECO:0007669"/>
    <property type="project" value="InterPro"/>
</dbReference>
<evidence type="ECO:0000313" key="7">
    <source>
        <dbReference type="Proteomes" id="UP001162131"/>
    </source>
</evidence>
<comment type="caution">
    <text evidence="6">The sequence shown here is derived from an EMBL/GenBank/DDBJ whole genome shotgun (WGS) entry which is preliminary data.</text>
</comment>
<evidence type="ECO:0000256" key="3">
    <source>
        <dbReference type="ARBA" id="ARBA00022490"/>
    </source>
</evidence>
<evidence type="ECO:0000313" key="6">
    <source>
        <dbReference type="EMBL" id="CAG9335464.1"/>
    </source>
</evidence>
<dbReference type="Proteomes" id="UP001162131">
    <property type="component" value="Unassembled WGS sequence"/>
</dbReference>
<protein>
    <submittedName>
        <fullName evidence="6">Uncharacterized protein</fullName>
    </submittedName>
</protein>
<feature type="compositionally biased region" description="Basic and acidic residues" evidence="5">
    <location>
        <begin position="156"/>
        <end position="215"/>
    </location>
</feature>
<keyword evidence="7" id="KW-1185">Reference proteome</keyword>
<organism evidence="6 7">
    <name type="scientific">Blepharisma stoltei</name>
    <dbReference type="NCBI Taxonomy" id="1481888"/>
    <lineage>
        <taxon>Eukaryota</taxon>
        <taxon>Sar</taxon>
        <taxon>Alveolata</taxon>
        <taxon>Ciliophora</taxon>
        <taxon>Postciliodesmatophora</taxon>
        <taxon>Heterotrichea</taxon>
        <taxon>Heterotrichida</taxon>
        <taxon>Blepharismidae</taxon>
        <taxon>Blepharisma</taxon>
    </lineage>
</organism>
<gene>
    <name evidence="6" type="ORF">BSTOLATCC_MIC63937</name>
</gene>
<dbReference type="GO" id="GO:0000290">
    <property type="term" value="P:deadenylation-dependent decapping of nuclear-transcribed mRNA"/>
    <property type="evidence" value="ECO:0007669"/>
    <property type="project" value="InterPro"/>
</dbReference>
<dbReference type="GO" id="GO:0031087">
    <property type="term" value="P:deadenylation-independent decapping of nuclear-transcribed mRNA"/>
    <property type="evidence" value="ECO:0007669"/>
    <property type="project" value="TreeGrafter"/>
</dbReference>
<keyword evidence="4" id="KW-0507">mRNA processing</keyword>
<comment type="similarity">
    <text evidence="2">Belongs to the DCP1 family.</text>
</comment>
<dbReference type="Gene3D" id="2.30.29.30">
    <property type="entry name" value="Pleckstrin-homology domain (PH domain)/Phosphotyrosine-binding domain (PTB)"/>
    <property type="match status" value="1"/>
</dbReference>
<evidence type="ECO:0000256" key="4">
    <source>
        <dbReference type="ARBA" id="ARBA00022664"/>
    </source>
</evidence>
<evidence type="ECO:0000256" key="1">
    <source>
        <dbReference type="ARBA" id="ARBA00004496"/>
    </source>
</evidence>
<dbReference type="GO" id="GO:0003729">
    <property type="term" value="F:mRNA binding"/>
    <property type="evidence" value="ECO:0007669"/>
    <property type="project" value="TreeGrafter"/>
</dbReference>
<feature type="region of interest" description="Disordered" evidence="5">
    <location>
        <begin position="145"/>
        <end position="219"/>
    </location>
</feature>
<dbReference type="PANTHER" id="PTHR16290">
    <property type="entry name" value="TRANSCRIPTION FACTOR SMIF DECAPPING ENZYME DCP1"/>
    <property type="match status" value="1"/>
</dbReference>
<accession>A0AAU9KF14</accession>
<evidence type="ECO:0000256" key="2">
    <source>
        <dbReference type="ARBA" id="ARBA00008778"/>
    </source>
</evidence>
<dbReference type="PANTHER" id="PTHR16290:SF0">
    <property type="entry name" value="DECAPPING PROTEIN 1, ISOFORM A"/>
    <property type="match status" value="1"/>
</dbReference>
<name>A0AAU9KF14_9CILI</name>
<sequence>MDSSLISMLQRRVDKAIIDVIFEIPHAAYYLFDEPEKVWKKGDIEGPLLLVKRSQEPYFYITILNKQTLSNFHQPVSMEAQFDKKMPQLLYIRDRNKGVYGIWSPSAELLDQLLNKLGEIQHIDSQSRMLKSLLDIGGESQLIVNSRSPDSISEPKQQEFRESKQQEYRETKQQEYREAKQQEYREQKQPEYREQKQPEYREQKQPEFRESKQQEFKPANIMKQSEENILKPEFFQKGIQFEDEETSSLGREKLKEAIVALANSDEFLDLVLQALRSKGFN</sequence>
<dbReference type="InterPro" id="IPR011993">
    <property type="entry name" value="PH-like_dom_sf"/>
</dbReference>
<reference evidence="6" key="1">
    <citation type="submission" date="2021-09" db="EMBL/GenBank/DDBJ databases">
        <authorList>
            <consortium name="AG Swart"/>
            <person name="Singh M."/>
            <person name="Singh A."/>
            <person name="Seah K."/>
            <person name="Emmerich C."/>
        </authorList>
    </citation>
    <scope>NUCLEOTIDE SEQUENCE</scope>
    <source>
        <strain evidence="6">ATCC30299</strain>
    </source>
</reference>
<dbReference type="GO" id="GO:0000932">
    <property type="term" value="C:P-body"/>
    <property type="evidence" value="ECO:0007669"/>
    <property type="project" value="TreeGrafter"/>
</dbReference>
<proteinExistence type="inferred from homology"/>
<dbReference type="GO" id="GO:0006397">
    <property type="term" value="P:mRNA processing"/>
    <property type="evidence" value="ECO:0007669"/>
    <property type="project" value="UniProtKB-KW"/>
</dbReference>
<dbReference type="EMBL" id="CAJZBQ010000062">
    <property type="protein sequence ID" value="CAG9335464.1"/>
    <property type="molecule type" value="Genomic_DNA"/>
</dbReference>
<comment type="subcellular location">
    <subcellularLocation>
        <location evidence="1">Cytoplasm</location>
    </subcellularLocation>
</comment>
<dbReference type="InterPro" id="IPR010334">
    <property type="entry name" value="Dcp1"/>
</dbReference>
<dbReference type="SUPFAM" id="SSF50729">
    <property type="entry name" value="PH domain-like"/>
    <property type="match status" value="1"/>
</dbReference>
<dbReference type="AlphaFoldDB" id="A0AAU9KF14"/>
<evidence type="ECO:0000256" key="5">
    <source>
        <dbReference type="SAM" id="MobiDB-lite"/>
    </source>
</evidence>
<feature type="compositionally biased region" description="Polar residues" evidence="5">
    <location>
        <begin position="145"/>
        <end position="155"/>
    </location>
</feature>